<dbReference type="InterPro" id="IPR011989">
    <property type="entry name" value="ARM-like"/>
</dbReference>
<feature type="compositionally biased region" description="Polar residues" evidence="2">
    <location>
        <begin position="1039"/>
        <end position="1049"/>
    </location>
</feature>
<keyword evidence="1" id="KW-0343">GTPase activation</keyword>
<dbReference type="GO" id="GO:0046627">
    <property type="term" value="P:negative regulation of insulin receptor signaling pathway"/>
    <property type="evidence" value="ECO:0007669"/>
    <property type="project" value="TreeGrafter"/>
</dbReference>
<organism evidence="4 5">
    <name type="scientific">Homarus americanus</name>
    <name type="common">American lobster</name>
    <dbReference type="NCBI Taxonomy" id="6706"/>
    <lineage>
        <taxon>Eukaryota</taxon>
        <taxon>Metazoa</taxon>
        <taxon>Ecdysozoa</taxon>
        <taxon>Arthropoda</taxon>
        <taxon>Crustacea</taxon>
        <taxon>Multicrustacea</taxon>
        <taxon>Malacostraca</taxon>
        <taxon>Eumalacostraca</taxon>
        <taxon>Eucarida</taxon>
        <taxon>Decapoda</taxon>
        <taxon>Pleocyemata</taxon>
        <taxon>Astacidea</taxon>
        <taxon>Nephropoidea</taxon>
        <taxon>Nephropidae</taxon>
        <taxon>Homarus</taxon>
    </lineage>
</organism>
<dbReference type="GO" id="GO:0005634">
    <property type="term" value="C:nucleus"/>
    <property type="evidence" value="ECO:0007669"/>
    <property type="project" value="InterPro"/>
</dbReference>
<reference evidence="4" key="1">
    <citation type="journal article" date="2021" name="Sci. Adv.">
        <title>The American lobster genome reveals insights on longevity, neural, and immune adaptations.</title>
        <authorList>
            <person name="Polinski J.M."/>
            <person name="Zimin A.V."/>
            <person name="Clark K.F."/>
            <person name="Kohn A.B."/>
            <person name="Sadowski N."/>
            <person name="Timp W."/>
            <person name="Ptitsyn A."/>
            <person name="Khanna P."/>
            <person name="Romanova D.Y."/>
            <person name="Williams P."/>
            <person name="Greenwood S.J."/>
            <person name="Moroz L.L."/>
            <person name="Walt D.R."/>
            <person name="Bodnar A.G."/>
        </authorList>
    </citation>
    <scope>NUCLEOTIDE SEQUENCE</scope>
    <source>
        <strain evidence="4">GMGI-L3</strain>
    </source>
</reference>
<dbReference type="InterPro" id="IPR024584">
    <property type="entry name" value="Tuberin_N"/>
</dbReference>
<dbReference type="Proteomes" id="UP000747542">
    <property type="component" value="Unassembled WGS sequence"/>
</dbReference>
<evidence type="ECO:0000313" key="4">
    <source>
        <dbReference type="EMBL" id="KAG7164375.1"/>
    </source>
</evidence>
<dbReference type="InterPro" id="IPR027107">
    <property type="entry name" value="Tuberin/Ral-act_asu"/>
</dbReference>
<dbReference type="PANTHER" id="PTHR10063:SF0">
    <property type="entry name" value="TUBERIN"/>
    <property type="match status" value="1"/>
</dbReference>
<feature type="region of interest" description="Disordered" evidence="2">
    <location>
        <begin position="920"/>
        <end position="959"/>
    </location>
</feature>
<dbReference type="GO" id="GO:0032007">
    <property type="term" value="P:negative regulation of TOR signaling"/>
    <property type="evidence" value="ECO:0007669"/>
    <property type="project" value="InterPro"/>
</dbReference>
<dbReference type="Gene3D" id="1.25.10.10">
    <property type="entry name" value="Leucine-rich Repeat Variant"/>
    <property type="match status" value="1"/>
</dbReference>
<dbReference type="Pfam" id="PF02145">
    <property type="entry name" value="Rap_GAP"/>
    <property type="match status" value="1"/>
</dbReference>
<feature type="compositionally biased region" description="Low complexity" evidence="2">
    <location>
        <begin position="879"/>
        <end position="895"/>
    </location>
</feature>
<dbReference type="InterPro" id="IPR003913">
    <property type="entry name" value="Tuberin"/>
</dbReference>
<dbReference type="InterPro" id="IPR016024">
    <property type="entry name" value="ARM-type_fold"/>
</dbReference>
<proteinExistence type="predicted"/>
<dbReference type="GO" id="GO:0051898">
    <property type="term" value="P:negative regulation of phosphatidylinositol 3-kinase/protein kinase B signal transduction"/>
    <property type="evidence" value="ECO:0007669"/>
    <property type="project" value="TreeGrafter"/>
</dbReference>
<evidence type="ECO:0000256" key="1">
    <source>
        <dbReference type="ARBA" id="ARBA00022468"/>
    </source>
</evidence>
<dbReference type="Gene3D" id="3.40.50.11210">
    <property type="entry name" value="Rap/Ran-GAP"/>
    <property type="match status" value="1"/>
</dbReference>
<dbReference type="PRINTS" id="PR01431">
    <property type="entry name" value="TUBERIN"/>
</dbReference>
<comment type="caution">
    <text evidence="4">The sequence shown here is derived from an EMBL/GenBank/DDBJ whole genome shotgun (WGS) entry which is preliminary data.</text>
</comment>
<dbReference type="SUPFAM" id="SSF111347">
    <property type="entry name" value="Rap/Ran-GAP"/>
    <property type="match status" value="1"/>
</dbReference>
<keyword evidence="5" id="KW-1185">Reference proteome</keyword>
<dbReference type="GO" id="GO:0033596">
    <property type="term" value="C:TSC1-TSC2 complex"/>
    <property type="evidence" value="ECO:0007669"/>
    <property type="project" value="InterPro"/>
</dbReference>
<evidence type="ECO:0000259" key="3">
    <source>
        <dbReference type="PROSITE" id="PS50085"/>
    </source>
</evidence>
<dbReference type="PANTHER" id="PTHR10063">
    <property type="entry name" value="TUBERIN"/>
    <property type="match status" value="1"/>
</dbReference>
<feature type="region of interest" description="Disordered" evidence="2">
    <location>
        <begin position="1018"/>
        <end position="1051"/>
    </location>
</feature>
<dbReference type="Pfam" id="PF03542">
    <property type="entry name" value="Tuberin"/>
    <property type="match status" value="1"/>
</dbReference>
<evidence type="ECO:0000256" key="2">
    <source>
        <dbReference type="SAM" id="MobiDB-lite"/>
    </source>
</evidence>
<dbReference type="InterPro" id="IPR018515">
    <property type="entry name" value="Tuberin-type_domain"/>
</dbReference>
<feature type="region of interest" description="Disordered" evidence="2">
    <location>
        <begin position="718"/>
        <end position="747"/>
    </location>
</feature>
<dbReference type="EMBL" id="JAHLQT010025476">
    <property type="protein sequence ID" value="KAG7164375.1"/>
    <property type="molecule type" value="Genomic_DNA"/>
</dbReference>
<evidence type="ECO:0000313" key="5">
    <source>
        <dbReference type="Proteomes" id="UP000747542"/>
    </source>
</evidence>
<dbReference type="SUPFAM" id="SSF48371">
    <property type="entry name" value="ARM repeat"/>
    <property type="match status" value="1"/>
</dbReference>
<feature type="compositionally biased region" description="Polar residues" evidence="2">
    <location>
        <begin position="861"/>
        <end position="872"/>
    </location>
</feature>
<dbReference type="GO" id="GO:0030178">
    <property type="term" value="P:negative regulation of Wnt signaling pathway"/>
    <property type="evidence" value="ECO:0007669"/>
    <property type="project" value="TreeGrafter"/>
</dbReference>
<dbReference type="FunFam" id="3.40.50.11210:FF:000001">
    <property type="entry name" value="Ral GTPase-activating protein subunit alpha-1 isoform 1"/>
    <property type="match status" value="1"/>
</dbReference>
<dbReference type="Pfam" id="PF11864">
    <property type="entry name" value="DUF3384"/>
    <property type="match status" value="1"/>
</dbReference>
<accession>A0A8J5MU17</accession>
<feature type="domain" description="Rap-GAP" evidence="3">
    <location>
        <begin position="1260"/>
        <end position="1487"/>
    </location>
</feature>
<dbReference type="InterPro" id="IPR000331">
    <property type="entry name" value="Rap/Ran_GAP_dom"/>
</dbReference>
<feature type="region of interest" description="Disordered" evidence="2">
    <location>
        <begin position="836"/>
        <end position="895"/>
    </location>
</feature>
<dbReference type="GO" id="GO:0051726">
    <property type="term" value="P:regulation of cell cycle"/>
    <property type="evidence" value="ECO:0007669"/>
    <property type="project" value="TreeGrafter"/>
</dbReference>
<feature type="region of interest" description="Disordered" evidence="2">
    <location>
        <begin position="1172"/>
        <end position="1201"/>
    </location>
</feature>
<dbReference type="GO" id="GO:0005096">
    <property type="term" value="F:GTPase activator activity"/>
    <property type="evidence" value="ECO:0007669"/>
    <property type="project" value="UniProtKB-KW"/>
</dbReference>
<protein>
    <submittedName>
        <fullName evidence="4">Tuberin-like</fullName>
    </submittedName>
</protein>
<feature type="non-terminal residue" evidence="4">
    <location>
        <position position="1"/>
    </location>
</feature>
<dbReference type="PROSITE" id="PS50085">
    <property type="entry name" value="RAPGAP"/>
    <property type="match status" value="1"/>
</dbReference>
<dbReference type="GO" id="GO:0051056">
    <property type="term" value="P:regulation of small GTPase mediated signal transduction"/>
    <property type="evidence" value="ECO:0007669"/>
    <property type="project" value="InterPro"/>
</dbReference>
<gene>
    <name evidence="4" type="primary">TSC2-L</name>
    <name evidence="4" type="ORF">Hamer_G003557</name>
</gene>
<dbReference type="InterPro" id="IPR035974">
    <property type="entry name" value="Rap/Ran-GAP_sf"/>
</dbReference>
<sequence>MVFKIMSNLLGTHYGDSALCILCHIIQEITDPHIVRGAIFFITSILWGSAMTPALNYTPSVVLATLYKASENSHVLVVYEVAVSIQKLVVRMGSKLHVNSWTLVLKILMNVFMHTVKMTEERIEKPTILAVLSEAVDGIEHLVESREYFGSHGQFYLLVDQYSQLRPEASVIKLLDYQEMNLNPANPLWLVKLAKLFTHHYHGDQRLKVKMKALDILSHIFKNNSQVYGTELIREVIVPQLNGVEKETEVKVRTAAVKFLCQISVTHKSDIILDVLNILEKVLLASYLKEERTVLQESEATDIVAVVDGLIQVFKVKMWEIPASHSLSAFTILLRCLDHHYQNTNLKRVSTIRYLILEMILDMRVNSHYQIGFPRLHHEDENSGREADSSMISPFSPFLILDHELNRRVKQAYMRKDQQEVEILGFSSMKHDRHVAQEIANEVNQVAEIREVAGSEISFPNYEVTSLPYTQATRRIINSLKQEKDWVVLRLILEKLPEVLKNKILVLTKGGNELDSLTSALFSLIDGKTLDVPKSLYNTPTKFTQSDFQCYVFPVLAMLVPHQVHMESTTQQKIIRILESGVINQYAGGLCISALTLCVLEMQDSMVKSLHRIILHFTKITATVPKSQAMMEFLSTVLHFPKVYSNFVADQYMAIFAIAIPYTNPIKFNHYIVSLAYHVIAMWFLKCRLPFRRGIVKFISKNLEMIQNNMTLALNMKKSSAERQTKVKGKGSGKMSKEQGSDETEQEEERIHLYSELRETCVDLMSRYSFASCSPLPKRGPVAEMLISGGPSMTWLIGNKLITITTSGCSQKALQNGLCEKCLQLCNTDKYRQDDKDLVRPSSPFSPDVEASPVKPFSEPSLDQLSDSSSACPHSELPTVHSSLESSSMHSFSETSVNPSVTKLLPSHLGPESSTTCIVTETSQTSPVSEPSSSYSISIQSPGPSTSETSPSHSVLGLSRRCSGSLSPSQFLPNTALSCLNSDLQNCRTSAPPLSHPVSGSFLSSCSTDRAKIKLVGKDDLGCPVSPSESKDDKEPGTKSPTKGLTSPLSDRLLFGSQENTAKDTNFKQKHKQHHLCACWCQGWAEIFIRQPTGNTSWMMRIQNQQTLMTSEGELPLYNLSEMYSPAVRQDPGDGLDSVFSELTREEKKEEKSVRQSSSILTVDNISGSPRVGTGVAERSGVVSPQPLRRDRGHTISDMNPASRRVLNKDSVAASKSKKIEEGISPNFVFLQLYYHGQLGDTEDRPLLLPTDRIEFQRALRVIDLIRPQETHKIGVLCVRKGQTTEQEILRNTFGSLRYMSFIMGLGKGLDLQSLSQDEVFLGGLDTKGSDGKAVFIWQDDVMQVVFHVATLMPTKNLDPNCNGKKCHIGNNYVTIVYNESGKPYDMNTIKGQFNHTVVEVVPYDHHTNTVGLLCRPELREYIGNGDPRLVSDDNLPVLVRQLALHANLASMILDSLNRPPHTLYASNWMERLRKIRKIRQTVLNDIKDNDQGLRPPQLLDFTDLTDSCVRRRTKSHSDGYSIHFLY</sequence>
<name>A0A8J5MU17_HOMAM</name>